<evidence type="ECO:0000313" key="2">
    <source>
        <dbReference type="EMBL" id="VDN92021.1"/>
    </source>
</evidence>
<evidence type="ECO:0000256" key="1">
    <source>
        <dbReference type="SAM" id="MobiDB-lite"/>
    </source>
</evidence>
<feature type="region of interest" description="Disordered" evidence="1">
    <location>
        <begin position="1"/>
        <end position="20"/>
    </location>
</feature>
<dbReference type="EMBL" id="UZAD01013201">
    <property type="protein sequence ID" value="VDN92021.1"/>
    <property type="molecule type" value="Genomic_DNA"/>
</dbReference>
<dbReference type="AlphaFoldDB" id="A0A0N4TQJ7"/>
<name>A0A0N4TQJ7_BRUPA</name>
<sequence length="806" mass="92008">MISPVFSNSSKSKNDASGDSSAFQKNIANLYHSRRKLATLMGEKRKWLNCQRKASLLVQPYKIDELEVMSRFLFAPLLNDVSTAQLPSEQHQAQLALIEQIIQESIIIEWPKMHYEKCPDDDNSLVGMELDFAPLIHRARNVVKCRTSHPTMRVRVCAIAEPNSDMIYPRVVEAFFRATLVKLSGDPGDRQTAGRLILTQREGTSATKYHDQHGVVVNMNGRLLISQVSPECSTNILSEQYGENVKRTNLKYEHGTLCAIFPELGVTLNSMIDRRQLSTRYAIQIDVALNIENKLIVKHVVLSHEFLIAITNDQTESLLNFIYWPRLLDREQFHNQPSDQEDVTSNSNKQKVPWGILKKALKYFVKAQLNSARALDTDELLHVQCMLFYPRIRKANEEECEQLEKHLFGNIKNINEGNGVIKLKHRLLTEMVVDSVLVSKNELMVNKCISLADNITELPHNLWQWLYRATEIIIDVGHKFCPALSNVDKKSAKTKKPTIPMNEYQSILSLFNNRILTLTSIQSIAKVFKAMEENDRKCGTLTKAIYLRFCDENAGYISFAFTNFNKDNNGKPLMGSLSSEQIKDFKQGIAEILMDESFLKSYDRIVQLQTFDGKNRDESNLAIATPLKTTIFHDYNTMRLQNNCVETRDNETIRVNPLTGEKLTHTQNNVNNVVTSNSSHTTELSSLVQSYVELLLHASSFYTVFNGTSTSDSISGDSTSDKESDENVKLEQRRLENNNINNVTRNITTDGAVKSVIYSHSKEEIRRVKCDSMNISKRIYDERWMNENDELEALDLTEKRTKLNES</sequence>
<dbReference type="WBParaSite" id="BPAG_0001087301-mRNA-1">
    <property type="protein sequence ID" value="BPAG_0001087301-mRNA-1"/>
    <property type="gene ID" value="BPAG_0001087301"/>
</dbReference>
<proteinExistence type="predicted"/>
<evidence type="ECO:0000313" key="3">
    <source>
        <dbReference type="Proteomes" id="UP000278627"/>
    </source>
</evidence>
<reference evidence="4" key="1">
    <citation type="submission" date="2017-02" db="UniProtKB">
        <authorList>
            <consortium name="WormBaseParasite"/>
        </authorList>
    </citation>
    <scope>IDENTIFICATION</scope>
</reference>
<reference evidence="2 3" key="2">
    <citation type="submission" date="2018-11" db="EMBL/GenBank/DDBJ databases">
        <authorList>
            <consortium name="Pathogen Informatics"/>
        </authorList>
    </citation>
    <scope>NUCLEOTIDE SEQUENCE [LARGE SCALE GENOMIC DNA]</scope>
</reference>
<evidence type="ECO:0000313" key="4">
    <source>
        <dbReference type="WBParaSite" id="BPAG_0001087301-mRNA-1"/>
    </source>
</evidence>
<organism evidence="4">
    <name type="scientific">Brugia pahangi</name>
    <name type="common">Filarial nematode worm</name>
    <dbReference type="NCBI Taxonomy" id="6280"/>
    <lineage>
        <taxon>Eukaryota</taxon>
        <taxon>Metazoa</taxon>
        <taxon>Ecdysozoa</taxon>
        <taxon>Nematoda</taxon>
        <taxon>Chromadorea</taxon>
        <taxon>Rhabditida</taxon>
        <taxon>Spirurina</taxon>
        <taxon>Spiruromorpha</taxon>
        <taxon>Filarioidea</taxon>
        <taxon>Onchocercidae</taxon>
        <taxon>Brugia</taxon>
    </lineage>
</organism>
<keyword evidence="3" id="KW-1185">Reference proteome</keyword>
<accession>A0A0N4TQJ7</accession>
<gene>
    <name evidence="2" type="ORF">BPAG_LOCUS10835</name>
</gene>
<protein>
    <submittedName>
        <fullName evidence="4">Cell cycle regulator Mat89Bb</fullName>
    </submittedName>
</protein>
<dbReference type="Proteomes" id="UP000278627">
    <property type="component" value="Unassembled WGS sequence"/>
</dbReference>